<dbReference type="InterPro" id="IPR029055">
    <property type="entry name" value="Ntn_hydrolases_N"/>
</dbReference>
<dbReference type="InterPro" id="IPR005854">
    <property type="entry name" value="PurF"/>
</dbReference>
<dbReference type="Proteomes" id="UP000440578">
    <property type="component" value="Unassembled WGS sequence"/>
</dbReference>
<dbReference type="GO" id="GO:0009113">
    <property type="term" value="P:purine nucleobase biosynthetic process"/>
    <property type="evidence" value="ECO:0007669"/>
    <property type="project" value="InterPro"/>
</dbReference>
<dbReference type="UniPathway" id="UPA00074">
    <property type="reaction ID" value="UER00124"/>
</dbReference>
<dbReference type="InterPro" id="IPR029052">
    <property type="entry name" value="Metallo-depent_PP-like"/>
</dbReference>
<evidence type="ECO:0000256" key="1">
    <source>
        <dbReference type="ARBA" id="ARBA00005209"/>
    </source>
</evidence>
<dbReference type="EC" id="2.4.2.14" evidence="3"/>
<evidence type="ECO:0000256" key="8">
    <source>
        <dbReference type="ARBA" id="ARBA00033770"/>
    </source>
</evidence>
<evidence type="ECO:0000256" key="11">
    <source>
        <dbReference type="SAM" id="Phobius"/>
    </source>
</evidence>
<keyword evidence="4 13" id="KW-0328">Glycosyltransferase</keyword>
<dbReference type="CDD" id="cd06223">
    <property type="entry name" value="PRTases_typeI"/>
    <property type="match status" value="1"/>
</dbReference>
<dbReference type="InterPro" id="IPR000836">
    <property type="entry name" value="PRTase_dom"/>
</dbReference>
<keyword evidence="11" id="KW-0472">Membrane</keyword>
<dbReference type="GO" id="GO:0004044">
    <property type="term" value="F:amidophosphoribosyltransferase activity"/>
    <property type="evidence" value="ECO:0007669"/>
    <property type="project" value="UniProtKB-EC"/>
</dbReference>
<feature type="domain" description="Glutamine amidotransferase type-2" evidence="12">
    <location>
        <begin position="410"/>
        <end position="659"/>
    </location>
</feature>
<dbReference type="Gene3D" id="3.60.20.10">
    <property type="entry name" value="Glutamine Phosphoribosylpyrophosphate, subunit 1, domain 1"/>
    <property type="match status" value="1"/>
</dbReference>
<dbReference type="PROSITE" id="PS51278">
    <property type="entry name" value="GATASE_TYPE_2"/>
    <property type="match status" value="1"/>
</dbReference>
<evidence type="ECO:0000256" key="2">
    <source>
        <dbReference type="ARBA" id="ARBA00010138"/>
    </source>
</evidence>
<feature type="transmembrane region" description="Helical" evidence="11">
    <location>
        <begin position="7"/>
        <end position="27"/>
    </location>
</feature>
<comment type="pathway">
    <text evidence="1">Purine metabolism; IMP biosynthesis via de novo pathway; N(1)-(5-phospho-D-ribosyl)glycinamide from 5-phospho-alpha-D-ribose 1-diphosphate: step 1/2.</text>
</comment>
<evidence type="ECO:0000313" key="13">
    <source>
        <dbReference type="EMBL" id="KAF0296383.1"/>
    </source>
</evidence>
<evidence type="ECO:0000256" key="9">
    <source>
        <dbReference type="ARBA" id="ARBA00033776"/>
    </source>
</evidence>
<dbReference type="SUPFAM" id="SSF56235">
    <property type="entry name" value="N-terminal nucleophile aminohydrolases (Ntn hydrolases)"/>
    <property type="match status" value="1"/>
</dbReference>
<keyword evidence="11" id="KW-0812">Transmembrane</keyword>
<feature type="transmembrane region" description="Helical" evidence="11">
    <location>
        <begin position="368"/>
        <end position="387"/>
    </location>
</feature>
<evidence type="ECO:0000256" key="4">
    <source>
        <dbReference type="ARBA" id="ARBA00022676"/>
    </source>
</evidence>
<dbReference type="GO" id="GO:0006189">
    <property type="term" value="P:'de novo' IMP biosynthetic process"/>
    <property type="evidence" value="ECO:0007669"/>
    <property type="project" value="UniProtKB-UniPathway"/>
</dbReference>
<evidence type="ECO:0000256" key="7">
    <source>
        <dbReference type="ARBA" id="ARBA00022962"/>
    </source>
</evidence>
<dbReference type="HAMAP" id="MF_01931">
    <property type="entry name" value="PurF"/>
    <property type="match status" value="1"/>
</dbReference>
<dbReference type="InterPro" id="IPR004843">
    <property type="entry name" value="Calcineurin-like_PHP"/>
</dbReference>
<dbReference type="AlphaFoldDB" id="A0A6A4VRS6"/>
<dbReference type="CDD" id="cd00715">
    <property type="entry name" value="GPATase_N"/>
    <property type="match status" value="1"/>
</dbReference>
<protein>
    <recommendedName>
        <fullName evidence="8">Amidophosphoribosyltransferase</fullName>
        <ecNumber evidence="3">2.4.2.14</ecNumber>
    </recommendedName>
    <alternativeName>
        <fullName evidence="9">Glutamine phosphoribosylpyrophosphate amidotransferase</fullName>
    </alternativeName>
</protein>
<evidence type="ECO:0000256" key="10">
    <source>
        <dbReference type="ARBA" id="ARBA00048545"/>
    </source>
</evidence>
<dbReference type="EMBL" id="VIIS01001568">
    <property type="protein sequence ID" value="KAF0296383.1"/>
    <property type="molecule type" value="Genomic_DNA"/>
</dbReference>
<comment type="caution">
    <text evidence="13">The sequence shown here is derived from an EMBL/GenBank/DDBJ whole genome shotgun (WGS) entry which is preliminary data.</text>
</comment>
<dbReference type="Pfam" id="PF00149">
    <property type="entry name" value="Metallophos"/>
    <property type="match status" value="1"/>
</dbReference>
<dbReference type="InterPro" id="IPR029057">
    <property type="entry name" value="PRTase-like"/>
</dbReference>
<keyword evidence="14" id="KW-1185">Reference proteome</keyword>
<comment type="similarity">
    <text evidence="2">In the C-terminal section; belongs to the purine/pyrimidine phosphoribosyltransferase family.</text>
</comment>
<proteinExistence type="inferred from homology"/>
<evidence type="ECO:0000313" key="14">
    <source>
        <dbReference type="Proteomes" id="UP000440578"/>
    </source>
</evidence>
<accession>A0A6A4VRS6</accession>
<organism evidence="13 14">
    <name type="scientific">Amphibalanus amphitrite</name>
    <name type="common">Striped barnacle</name>
    <name type="synonym">Balanus amphitrite</name>
    <dbReference type="NCBI Taxonomy" id="1232801"/>
    <lineage>
        <taxon>Eukaryota</taxon>
        <taxon>Metazoa</taxon>
        <taxon>Ecdysozoa</taxon>
        <taxon>Arthropoda</taxon>
        <taxon>Crustacea</taxon>
        <taxon>Multicrustacea</taxon>
        <taxon>Cirripedia</taxon>
        <taxon>Thoracica</taxon>
        <taxon>Thoracicalcarea</taxon>
        <taxon>Balanomorpha</taxon>
        <taxon>Balanoidea</taxon>
        <taxon>Balanidae</taxon>
        <taxon>Amphibalaninae</taxon>
        <taxon>Amphibalanus</taxon>
    </lineage>
</organism>
<evidence type="ECO:0000256" key="6">
    <source>
        <dbReference type="ARBA" id="ARBA00022755"/>
    </source>
</evidence>
<reference evidence="13 14" key="1">
    <citation type="submission" date="2019-07" db="EMBL/GenBank/DDBJ databases">
        <title>Draft genome assembly of a fouling barnacle, Amphibalanus amphitrite (Darwin, 1854): The first reference genome for Thecostraca.</title>
        <authorList>
            <person name="Kim W."/>
        </authorList>
    </citation>
    <scope>NUCLEOTIDE SEQUENCE [LARGE SCALE GENOMIC DNA]</scope>
    <source>
        <strain evidence="13">SNU_AA5</strain>
        <tissue evidence="13">Soma without cirri and trophi</tissue>
    </source>
</reference>
<gene>
    <name evidence="13" type="primary">Akap14_0</name>
    <name evidence="13" type="ORF">FJT64_006168</name>
</gene>
<comment type="catalytic activity">
    <reaction evidence="10">
        <text>5-phospho-beta-D-ribosylamine + L-glutamate + diphosphate = 5-phospho-alpha-D-ribose 1-diphosphate + L-glutamine + H2O</text>
        <dbReference type="Rhea" id="RHEA:14905"/>
        <dbReference type="ChEBI" id="CHEBI:15377"/>
        <dbReference type="ChEBI" id="CHEBI:29985"/>
        <dbReference type="ChEBI" id="CHEBI:33019"/>
        <dbReference type="ChEBI" id="CHEBI:58017"/>
        <dbReference type="ChEBI" id="CHEBI:58359"/>
        <dbReference type="ChEBI" id="CHEBI:58681"/>
        <dbReference type="EC" id="2.4.2.14"/>
    </reaction>
    <physiologicalReaction direction="right-to-left" evidence="10">
        <dbReference type="Rhea" id="RHEA:14907"/>
    </physiologicalReaction>
</comment>
<dbReference type="SUPFAM" id="SSF53271">
    <property type="entry name" value="PRTase-like"/>
    <property type="match status" value="1"/>
</dbReference>
<name>A0A6A4VRS6_AMPAM</name>
<dbReference type="Gene3D" id="3.40.50.2020">
    <property type="match status" value="1"/>
</dbReference>
<keyword evidence="5 13" id="KW-0808">Transferase</keyword>
<dbReference type="PANTHER" id="PTHR11907">
    <property type="entry name" value="AMIDOPHOSPHORIBOSYLTRANSFERASE"/>
    <property type="match status" value="1"/>
</dbReference>
<dbReference type="Pfam" id="PF13522">
    <property type="entry name" value="GATase_6"/>
    <property type="match status" value="1"/>
</dbReference>
<dbReference type="InterPro" id="IPR017932">
    <property type="entry name" value="GATase_2_dom"/>
</dbReference>
<dbReference type="InterPro" id="IPR035584">
    <property type="entry name" value="PurF_N"/>
</dbReference>
<dbReference type="Gene3D" id="3.60.21.10">
    <property type="match status" value="1"/>
</dbReference>
<keyword evidence="6" id="KW-0658">Purine biosynthesis</keyword>
<keyword evidence="11" id="KW-1133">Transmembrane helix</keyword>
<dbReference type="SUPFAM" id="SSF56300">
    <property type="entry name" value="Metallo-dependent phosphatases"/>
    <property type="match status" value="1"/>
</dbReference>
<dbReference type="NCBIfam" id="TIGR01134">
    <property type="entry name" value="purF"/>
    <property type="match status" value="1"/>
</dbReference>
<dbReference type="GO" id="GO:0016787">
    <property type="term" value="F:hydrolase activity"/>
    <property type="evidence" value="ECO:0007669"/>
    <property type="project" value="InterPro"/>
</dbReference>
<sequence>MPLGCQLRVAGVYAASLTALCCLLLLYCELAHHYLVLTQCRWPEPLPGADPGLRVMVVSDPHLLGSRHGHWFDRLRREWQMHRSYVSAVGLLRPQLVLFLGDLYDEGKWSEPAEFRETAARFERLFPVSEDMQRLVVAGNHDIGFHYRYGVFRGAHQRLWRRFDVVHNTSGVQLVSVSERVHLVLVNSVAMERDGCRLCAAAEKQLSAVAETLRCSRSPNKACDGVQRIPYSRPILVQHYPLYRRSDSHCRGPDSAPLSERSAPFRPGWECLSQEASQVLLSRLRPRLVLSGHTHHFCRTEHRLGPAPADGAGGASAAVSEGQEAVTEYSVPSFSWRNRNNPSFLMLRLSADRHSVQKCWMAEERTVIALYLVGVPAALVLSFIVTARRKELNPEQNSEPEQEQELREACGVFGVVAAKPWPTQLSVAHTIYMGLLAIQHRGQESAGIVTSDGSDAEFFQQRGVGLVSSVFSGEQLARLPGSLGLGHTRYSTVGASDSRHCQPFIVHSKHGLVALAHNGELINAARLRREVLDRGVGLSTTSDSELIMQLLSLAPPCGEPNGADWPARIRHLIRATPTSYSIAVLYKDRLFAARDPYGNRPLCLGELREVSAGTGGAQNGVHSSPLGYVVSSESCAFQSVGAAFLRDVEPGEIVEVTSSGVRSIDVVPRRGDDPPAFCIFEYVYFSRPDSWIEGQMVYSVRERCGAQLAREKPVPADIVSTVPESATPAALGFARQSGLPYVEVFCKNRYVGRTFIQPDQRARALGVSKKFGVLRGNVEGRRVVIVDDSIVRGTTVGPIVKLLKENGAAEVHIRVASPPISHPCYMGINIPTRKELFANRVPSEQRAAAVGADSLEHLSVEGLKAAVRQGLKRPERSGQCVACLTGDYPVELDW</sequence>
<evidence type="ECO:0000259" key="12">
    <source>
        <dbReference type="PROSITE" id="PS51278"/>
    </source>
</evidence>
<dbReference type="OrthoDB" id="191723at2759"/>
<keyword evidence="7" id="KW-0315">Glutamine amidotransferase</keyword>
<evidence type="ECO:0000256" key="5">
    <source>
        <dbReference type="ARBA" id="ARBA00022679"/>
    </source>
</evidence>
<evidence type="ECO:0000256" key="3">
    <source>
        <dbReference type="ARBA" id="ARBA00011941"/>
    </source>
</evidence>